<evidence type="ECO:0000313" key="1">
    <source>
        <dbReference type="EMBL" id="CBY23536.1"/>
    </source>
</evidence>
<proteinExistence type="predicted"/>
<protein>
    <submittedName>
        <fullName evidence="1">Uncharacterized protein</fullName>
    </submittedName>
</protein>
<sequence length="180" mass="20859">MKLTVFVPLVSSEFCSKQNCLMKMNFDDLREQRIQSLKFQVIKEISRRYDLADLILNFSGPPPEEHEIENDAEDAIDFDSPKCEIEKSGAKTKIIIHSHEKSNTESLEFTRERQATEIPGHLCGHLWLSFSSRDISFFENGHVKSAHLMFYKLPNPNDKQKRFPLSIFLSPFSKDFSKDS</sequence>
<dbReference type="EMBL" id="FN653021">
    <property type="protein sequence ID" value="CBY23536.1"/>
    <property type="molecule type" value="Genomic_DNA"/>
</dbReference>
<dbReference type="AlphaFoldDB" id="E4X156"/>
<organism evidence="1">
    <name type="scientific">Oikopleura dioica</name>
    <name type="common">Tunicate</name>
    <dbReference type="NCBI Taxonomy" id="34765"/>
    <lineage>
        <taxon>Eukaryota</taxon>
        <taxon>Metazoa</taxon>
        <taxon>Chordata</taxon>
        <taxon>Tunicata</taxon>
        <taxon>Appendicularia</taxon>
        <taxon>Copelata</taxon>
        <taxon>Oikopleuridae</taxon>
        <taxon>Oikopleura</taxon>
    </lineage>
</organism>
<name>E4X156_OIKDI</name>
<accession>E4X156</accession>
<gene>
    <name evidence="1" type="ORF">GSOID_T00015985001</name>
</gene>
<evidence type="ECO:0000313" key="2">
    <source>
        <dbReference type="Proteomes" id="UP000001307"/>
    </source>
</evidence>
<dbReference type="InParanoid" id="E4X156"/>
<dbReference type="Proteomes" id="UP000001307">
    <property type="component" value="Unassembled WGS sequence"/>
</dbReference>
<reference evidence="1" key="1">
    <citation type="journal article" date="2010" name="Science">
        <title>Plasticity of animal genome architecture unmasked by rapid evolution of a pelagic tunicate.</title>
        <authorList>
            <person name="Denoeud F."/>
            <person name="Henriet S."/>
            <person name="Mungpakdee S."/>
            <person name="Aury J.M."/>
            <person name="Da Silva C."/>
            <person name="Brinkmann H."/>
            <person name="Mikhaleva J."/>
            <person name="Olsen L.C."/>
            <person name="Jubin C."/>
            <person name="Canestro C."/>
            <person name="Bouquet J.M."/>
            <person name="Danks G."/>
            <person name="Poulain J."/>
            <person name="Campsteijn C."/>
            <person name="Adamski M."/>
            <person name="Cross I."/>
            <person name="Yadetie F."/>
            <person name="Muffato M."/>
            <person name="Louis A."/>
            <person name="Butcher S."/>
            <person name="Tsagkogeorga G."/>
            <person name="Konrad A."/>
            <person name="Singh S."/>
            <person name="Jensen M.F."/>
            <person name="Cong E.H."/>
            <person name="Eikeseth-Otteraa H."/>
            <person name="Noel B."/>
            <person name="Anthouard V."/>
            <person name="Porcel B.M."/>
            <person name="Kachouri-Lafond R."/>
            <person name="Nishino A."/>
            <person name="Ugolini M."/>
            <person name="Chourrout P."/>
            <person name="Nishida H."/>
            <person name="Aasland R."/>
            <person name="Huzurbazar S."/>
            <person name="Westhof E."/>
            <person name="Delsuc F."/>
            <person name="Lehrach H."/>
            <person name="Reinhardt R."/>
            <person name="Weissenbach J."/>
            <person name="Roy S.W."/>
            <person name="Artiguenave F."/>
            <person name="Postlethwait J.H."/>
            <person name="Manak J.R."/>
            <person name="Thompson E.M."/>
            <person name="Jaillon O."/>
            <person name="Du Pasquier L."/>
            <person name="Boudinot P."/>
            <person name="Liberles D.A."/>
            <person name="Volff J.N."/>
            <person name="Philippe H."/>
            <person name="Lenhard B."/>
            <person name="Roest Crollius H."/>
            <person name="Wincker P."/>
            <person name="Chourrout D."/>
        </authorList>
    </citation>
    <scope>NUCLEOTIDE SEQUENCE [LARGE SCALE GENOMIC DNA]</scope>
</reference>
<keyword evidence="2" id="KW-1185">Reference proteome</keyword>